<keyword evidence="5 6" id="KW-0472">Membrane</keyword>
<protein>
    <submittedName>
        <fullName evidence="8">EamA family transporter</fullName>
    </submittedName>
</protein>
<dbReference type="SUPFAM" id="SSF103481">
    <property type="entry name" value="Multidrug resistance efflux transporter EmrE"/>
    <property type="match status" value="2"/>
</dbReference>
<feature type="transmembrane region" description="Helical" evidence="6">
    <location>
        <begin position="122"/>
        <end position="138"/>
    </location>
</feature>
<feature type="transmembrane region" description="Helical" evidence="6">
    <location>
        <begin position="97"/>
        <end position="115"/>
    </location>
</feature>
<accession>A0A2M8RZ32</accession>
<feature type="transmembrane region" description="Helical" evidence="6">
    <location>
        <begin position="67"/>
        <end position="85"/>
    </location>
</feature>
<evidence type="ECO:0000313" key="9">
    <source>
        <dbReference type="Proteomes" id="UP000230282"/>
    </source>
</evidence>
<evidence type="ECO:0000256" key="3">
    <source>
        <dbReference type="ARBA" id="ARBA00022692"/>
    </source>
</evidence>
<name>A0A2M8RZ32_9PAST</name>
<evidence type="ECO:0000259" key="7">
    <source>
        <dbReference type="Pfam" id="PF00892"/>
    </source>
</evidence>
<organism evidence="8 9">
    <name type="scientific">Caviibacterium pharyngocola</name>
    <dbReference type="NCBI Taxonomy" id="28159"/>
    <lineage>
        <taxon>Bacteria</taxon>
        <taxon>Pseudomonadati</taxon>
        <taxon>Pseudomonadota</taxon>
        <taxon>Gammaproteobacteria</taxon>
        <taxon>Pasteurellales</taxon>
        <taxon>Pasteurellaceae</taxon>
        <taxon>Caviibacterium</taxon>
    </lineage>
</organism>
<keyword evidence="2" id="KW-1003">Cell membrane</keyword>
<dbReference type="GO" id="GO:0005886">
    <property type="term" value="C:plasma membrane"/>
    <property type="evidence" value="ECO:0007669"/>
    <property type="project" value="UniProtKB-SubCell"/>
</dbReference>
<feature type="transmembrane region" description="Helical" evidence="6">
    <location>
        <begin position="239"/>
        <end position="259"/>
    </location>
</feature>
<feature type="transmembrane region" description="Helical" evidence="6">
    <location>
        <begin position="144"/>
        <end position="165"/>
    </location>
</feature>
<dbReference type="PANTHER" id="PTHR42920">
    <property type="entry name" value="OS03G0707200 PROTEIN-RELATED"/>
    <property type="match status" value="1"/>
</dbReference>
<evidence type="ECO:0000256" key="2">
    <source>
        <dbReference type="ARBA" id="ARBA00022475"/>
    </source>
</evidence>
<dbReference type="InterPro" id="IPR051258">
    <property type="entry name" value="Diverse_Substrate_Transporter"/>
</dbReference>
<dbReference type="OrthoDB" id="8370318at2"/>
<feature type="domain" description="EamA" evidence="7">
    <location>
        <begin position="8"/>
        <end position="138"/>
    </location>
</feature>
<proteinExistence type="predicted"/>
<sequence length="293" mass="33048">MNIKKYQGEVIIFIVALMASWGWFFSKFAMTELPPVGFVGLRFSLACLLFIPLAFRQLRTLTGTQFYQSSLVGLAFTANMLLWVMGLSYSRYLGEGAFIISLAMLIVPLLNWMIFKIRPIKIFWICLPVAILGLYFLSSGKGKFHFSLGNMIFLCSTITAAIYFILNNRFAQNVPPLALTTIQVGIVGICCTFYSVIFETWQFPISSHIWGWFALSVLIATNGRVLLQTIGQKYCNVSTGAFIMLLEPVWAMWLSILIFDEEVSPIKGLGCVLILGALIIYRLPAIWKKRKKA</sequence>
<comment type="subcellular location">
    <subcellularLocation>
        <location evidence="1">Cell membrane</location>
        <topology evidence="1">Multi-pass membrane protein</topology>
    </subcellularLocation>
</comment>
<feature type="transmembrane region" description="Helical" evidence="6">
    <location>
        <begin position="265"/>
        <end position="283"/>
    </location>
</feature>
<evidence type="ECO:0000256" key="4">
    <source>
        <dbReference type="ARBA" id="ARBA00022989"/>
    </source>
</evidence>
<reference evidence="8 9" key="1">
    <citation type="submission" date="2017-11" db="EMBL/GenBank/DDBJ databases">
        <title>Reclassification of Bisgaard taxon 5 as Caviibacterium pharyngocola gen. nov., sp. nov.</title>
        <authorList>
            <person name="Christensen H."/>
        </authorList>
    </citation>
    <scope>NUCLEOTIDE SEQUENCE [LARGE SCALE GENOMIC DNA]</scope>
    <source>
        <strain evidence="8 9">7_3</strain>
    </source>
</reference>
<evidence type="ECO:0000256" key="6">
    <source>
        <dbReference type="SAM" id="Phobius"/>
    </source>
</evidence>
<feature type="domain" description="EamA" evidence="7">
    <location>
        <begin position="148"/>
        <end position="280"/>
    </location>
</feature>
<keyword evidence="3 6" id="KW-0812">Transmembrane</keyword>
<dbReference type="Proteomes" id="UP000230282">
    <property type="component" value="Unassembled WGS sequence"/>
</dbReference>
<feature type="transmembrane region" description="Helical" evidence="6">
    <location>
        <begin position="36"/>
        <end position="55"/>
    </location>
</feature>
<dbReference type="Pfam" id="PF00892">
    <property type="entry name" value="EamA"/>
    <property type="match status" value="2"/>
</dbReference>
<keyword evidence="9" id="KW-1185">Reference proteome</keyword>
<feature type="transmembrane region" description="Helical" evidence="6">
    <location>
        <begin position="177"/>
        <end position="197"/>
    </location>
</feature>
<dbReference type="EMBL" id="PHGZ01000001">
    <property type="protein sequence ID" value="PJG84149.1"/>
    <property type="molecule type" value="Genomic_DNA"/>
</dbReference>
<feature type="transmembrane region" description="Helical" evidence="6">
    <location>
        <begin position="12"/>
        <end position="30"/>
    </location>
</feature>
<evidence type="ECO:0000256" key="5">
    <source>
        <dbReference type="ARBA" id="ARBA00023136"/>
    </source>
</evidence>
<evidence type="ECO:0000313" key="8">
    <source>
        <dbReference type="EMBL" id="PJG84149.1"/>
    </source>
</evidence>
<dbReference type="AlphaFoldDB" id="A0A2M8RZ32"/>
<evidence type="ECO:0000256" key="1">
    <source>
        <dbReference type="ARBA" id="ARBA00004651"/>
    </source>
</evidence>
<dbReference type="PANTHER" id="PTHR42920:SF5">
    <property type="entry name" value="EAMA DOMAIN-CONTAINING PROTEIN"/>
    <property type="match status" value="1"/>
</dbReference>
<keyword evidence="4 6" id="KW-1133">Transmembrane helix</keyword>
<dbReference type="InterPro" id="IPR000620">
    <property type="entry name" value="EamA_dom"/>
</dbReference>
<comment type="caution">
    <text evidence="8">The sequence shown here is derived from an EMBL/GenBank/DDBJ whole genome shotgun (WGS) entry which is preliminary data.</text>
</comment>
<gene>
    <name evidence="8" type="ORF">CVP04_00090</name>
</gene>
<dbReference type="InterPro" id="IPR037185">
    <property type="entry name" value="EmrE-like"/>
</dbReference>
<dbReference type="RefSeq" id="WP_100295498.1">
    <property type="nucleotide sequence ID" value="NZ_PHGZ01000001.1"/>
</dbReference>
<feature type="transmembrane region" description="Helical" evidence="6">
    <location>
        <begin position="209"/>
        <end position="227"/>
    </location>
</feature>